<evidence type="ECO:0000259" key="5">
    <source>
        <dbReference type="Pfam" id="PF00171"/>
    </source>
</evidence>
<dbReference type="PANTHER" id="PTHR11699">
    <property type="entry name" value="ALDEHYDE DEHYDROGENASE-RELATED"/>
    <property type="match status" value="1"/>
</dbReference>
<evidence type="ECO:0000313" key="6">
    <source>
        <dbReference type="EMBL" id="WIX77234.1"/>
    </source>
</evidence>
<dbReference type="GO" id="GO:0016620">
    <property type="term" value="F:oxidoreductase activity, acting on the aldehyde or oxo group of donors, NAD or NADP as acceptor"/>
    <property type="evidence" value="ECO:0007669"/>
    <property type="project" value="InterPro"/>
</dbReference>
<dbReference type="FunFam" id="3.40.309.10:FF:000012">
    <property type="entry name" value="Betaine aldehyde dehydrogenase"/>
    <property type="match status" value="1"/>
</dbReference>
<accession>A0A9Y2IC70</accession>
<evidence type="ECO:0000256" key="3">
    <source>
        <dbReference type="PROSITE-ProRule" id="PRU10007"/>
    </source>
</evidence>
<keyword evidence="2 4" id="KW-0560">Oxidoreductase</keyword>
<dbReference type="Gene3D" id="3.40.309.10">
    <property type="entry name" value="Aldehyde Dehydrogenase, Chain A, domain 2"/>
    <property type="match status" value="1"/>
</dbReference>
<sequence length="507" mass="54263">MSDALEPVLPADGRGPLPRARWGSFIGGSWVTPEDAPAFTVLEPATGGRLADVVEASDDVVEQAVRDARRAYEGAWGRLTPRERSGLLRKVAALIREHAEELAELEAREVGKPVRDARRFDVAFSSAGFDYFSGLAETLHGEVLDQGPIEARVHYEPYGVVAAILPFNWPPMHFTKKTAPALAAGNTVVIKPGEQAPLAVLRLVEIVNQVLPPGVVNAVSGMSAGPALAGHPTVERITFTGATKTGQAVLRTAAENLTFATMELGGKNALIVLDDADLEVAVTVAIEGMFYNQGEACTSTARIVVHRSLHDEFVERFVAATAKLQVGDGLDKATDIGAMVDARQQQKVLGYIDTAVKEGAKIVFQAELPDDARLAGGFWVPPTVLTGVQPDHTVAQEEIFGPVASIMVHDTDEEAVRIANGTAYGLTAALITRDHFRASNLARDLQAGMVFVNNYVRRSFLGSPFGGVKGSGFGRENAAETLHEFVRAKNVRFPSGRGPIPVWPPVD</sequence>
<dbReference type="EC" id="1.2.1.-" evidence="6"/>
<gene>
    <name evidence="6" type="ORF">QRX50_38450</name>
</gene>
<evidence type="ECO:0000313" key="7">
    <source>
        <dbReference type="Proteomes" id="UP001236014"/>
    </source>
</evidence>
<dbReference type="InterPro" id="IPR029510">
    <property type="entry name" value="Ald_DH_CS_GLU"/>
</dbReference>
<dbReference type="Gene3D" id="3.40.605.10">
    <property type="entry name" value="Aldehyde Dehydrogenase, Chain A, domain 1"/>
    <property type="match status" value="1"/>
</dbReference>
<dbReference type="InterPro" id="IPR016163">
    <property type="entry name" value="Ald_DH_C"/>
</dbReference>
<feature type="active site" evidence="3">
    <location>
        <position position="263"/>
    </location>
</feature>
<dbReference type="PROSITE" id="PS00687">
    <property type="entry name" value="ALDEHYDE_DEHYDR_GLU"/>
    <property type="match status" value="1"/>
</dbReference>
<protein>
    <submittedName>
        <fullName evidence="6">Aldehyde dehydrogenase family protein</fullName>
        <ecNumber evidence="6">1.2.1.-</ecNumber>
    </submittedName>
</protein>
<dbReference type="SUPFAM" id="SSF53720">
    <property type="entry name" value="ALDH-like"/>
    <property type="match status" value="1"/>
</dbReference>
<dbReference type="RefSeq" id="WP_285967975.1">
    <property type="nucleotide sequence ID" value="NZ_CP127294.1"/>
</dbReference>
<feature type="domain" description="Aldehyde dehydrogenase" evidence="5">
    <location>
        <begin position="30"/>
        <end position="491"/>
    </location>
</feature>
<dbReference type="KEGG" id="acab:QRX50_38450"/>
<dbReference type="Pfam" id="PF00171">
    <property type="entry name" value="Aldedh"/>
    <property type="match status" value="1"/>
</dbReference>
<dbReference type="InterPro" id="IPR016162">
    <property type="entry name" value="Ald_DH_N"/>
</dbReference>
<name>A0A9Y2IC70_9PSEU</name>
<keyword evidence="7" id="KW-1185">Reference proteome</keyword>
<comment type="similarity">
    <text evidence="1 4">Belongs to the aldehyde dehydrogenase family.</text>
</comment>
<dbReference type="InterPro" id="IPR016161">
    <property type="entry name" value="Ald_DH/histidinol_DH"/>
</dbReference>
<dbReference type="Proteomes" id="UP001236014">
    <property type="component" value="Chromosome"/>
</dbReference>
<evidence type="ECO:0000256" key="2">
    <source>
        <dbReference type="ARBA" id="ARBA00023002"/>
    </source>
</evidence>
<dbReference type="EMBL" id="CP127294">
    <property type="protein sequence ID" value="WIX77234.1"/>
    <property type="molecule type" value="Genomic_DNA"/>
</dbReference>
<proteinExistence type="inferred from homology"/>
<organism evidence="6 7">
    <name type="scientific">Amycolatopsis carbonis</name>
    <dbReference type="NCBI Taxonomy" id="715471"/>
    <lineage>
        <taxon>Bacteria</taxon>
        <taxon>Bacillati</taxon>
        <taxon>Actinomycetota</taxon>
        <taxon>Actinomycetes</taxon>
        <taxon>Pseudonocardiales</taxon>
        <taxon>Pseudonocardiaceae</taxon>
        <taxon>Amycolatopsis</taxon>
    </lineage>
</organism>
<dbReference type="InterPro" id="IPR015590">
    <property type="entry name" value="Aldehyde_DH_dom"/>
</dbReference>
<evidence type="ECO:0000256" key="4">
    <source>
        <dbReference type="RuleBase" id="RU003345"/>
    </source>
</evidence>
<reference evidence="6 7" key="1">
    <citation type="submission" date="2023-06" db="EMBL/GenBank/DDBJ databases">
        <authorList>
            <person name="Oyuntsetseg B."/>
            <person name="Kim S.B."/>
        </authorList>
    </citation>
    <scope>NUCLEOTIDE SEQUENCE [LARGE SCALE GENOMIC DNA]</scope>
    <source>
        <strain evidence="6 7">2-15</strain>
    </source>
</reference>
<dbReference type="FunFam" id="3.40.605.10:FF:000007">
    <property type="entry name" value="NAD/NADP-dependent betaine aldehyde dehydrogenase"/>
    <property type="match status" value="1"/>
</dbReference>
<dbReference type="AlphaFoldDB" id="A0A9Y2IC70"/>
<evidence type="ECO:0000256" key="1">
    <source>
        <dbReference type="ARBA" id="ARBA00009986"/>
    </source>
</evidence>